<feature type="chain" id="PRO_5022053198" evidence="2">
    <location>
        <begin position="22"/>
        <end position="73"/>
    </location>
</feature>
<evidence type="ECO:0000256" key="1">
    <source>
        <dbReference type="SAM" id="Phobius"/>
    </source>
</evidence>
<sequence length="73" mass="7516">MVVGCLVFARRFAAARQPAMAAGGVGAGIAVVAVIAWPDLDSTAVRLVLGSAIEFAFVAFVAARLIRESRGAR</sequence>
<evidence type="ECO:0000256" key="2">
    <source>
        <dbReference type="SAM" id="SignalP"/>
    </source>
</evidence>
<keyword evidence="1" id="KW-0812">Transmembrane</keyword>
<feature type="transmembrane region" description="Helical" evidence="1">
    <location>
        <begin position="44"/>
        <end position="66"/>
    </location>
</feature>
<evidence type="ECO:0000313" key="4">
    <source>
        <dbReference type="Proteomes" id="UP000315677"/>
    </source>
</evidence>
<keyword evidence="4" id="KW-1185">Reference proteome</keyword>
<keyword evidence="1" id="KW-0472">Membrane</keyword>
<gene>
    <name evidence="3" type="ORF">FB558_8555</name>
</gene>
<proteinExistence type="predicted"/>
<comment type="caution">
    <text evidence="3">The sequence shown here is derived from an EMBL/GenBank/DDBJ whole genome shotgun (WGS) entry which is preliminary data.</text>
</comment>
<accession>A0A543CX18</accession>
<keyword evidence="1" id="KW-1133">Transmembrane helix</keyword>
<feature type="transmembrane region" description="Helical" evidence="1">
    <location>
        <begin position="19"/>
        <end position="38"/>
    </location>
</feature>
<dbReference type="Proteomes" id="UP000315677">
    <property type="component" value="Unassembled WGS sequence"/>
</dbReference>
<dbReference type="AlphaFoldDB" id="A0A543CX18"/>
<evidence type="ECO:0000313" key="3">
    <source>
        <dbReference type="EMBL" id="TQM01654.1"/>
    </source>
</evidence>
<feature type="signal peptide" evidence="2">
    <location>
        <begin position="1"/>
        <end position="21"/>
    </location>
</feature>
<dbReference type="EMBL" id="VFPA01000009">
    <property type="protein sequence ID" value="TQM01654.1"/>
    <property type="molecule type" value="Genomic_DNA"/>
</dbReference>
<protein>
    <submittedName>
        <fullName evidence="3">Uncharacterized protein</fullName>
    </submittedName>
</protein>
<name>A0A543CX18_9PSEU</name>
<reference evidence="3 4" key="1">
    <citation type="submission" date="2019-06" db="EMBL/GenBank/DDBJ databases">
        <title>Sequencing the genomes of 1000 actinobacteria strains.</title>
        <authorList>
            <person name="Klenk H.-P."/>
        </authorList>
    </citation>
    <scope>NUCLEOTIDE SEQUENCE [LARGE SCALE GENOMIC DNA]</scope>
    <source>
        <strain evidence="3 4">DSM 45301</strain>
    </source>
</reference>
<keyword evidence="2" id="KW-0732">Signal</keyword>
<dbReference type="RefSeq" id="WP_142065284.1">
    <property type="nucleotide sequence ID" value="NZ_VFPA01000009.1"/>
</dbReference>
<organism evidence="3 4">
    <name type="scientific">Pseudonocardia kunmingensis</name>
    <dbReference type="NCBI Taxonomy" id="630975"/>
    <lineage>
        <taxon>Bacteria</taxon>
        <taxon>Bacillati</taxon>
        <taxon>Actinomycetota</taxon>
        <taxon>Actinomycetes</taxon>
        <taxon>Pseudonocardiales</taxon>
        <taxon>Pseudonocardiaceae</taxon>
        <taxon>Pseudonocardia</taxon>
    </lineage>
</organism>